<dbReference type="Gene3D" id="1.10.8.60">
    <property type="match status" value="1"/>
</dbReference>
<dbReference type="GO" id="GO:0005737">
    <property type="term" value="C:cytoplasm"/>
    <property type="evidence" value="ECO:0007669"/>
    <property type="project" value="TreeGrafter"/>
</dbReference>
<dbReference type="Gene3D" id="3.40.50.300">
    <property type="entry name" value="P-loop containing nucleotide triphosphate hydrolases"/>
    <property type="match status" value="1"/>
</dbReference>
<sequence length="392" mass="43647">MGAALPAPFPNNYQYGKAMPFLTDRLHETERRQLLDSALADENARSTDITPSTSAETGLRSRFTFDLDQVEAELRGAIIGQDESLEQLLEILKVVRADIGDPRKPLATILFCGPTGVGKTETVRTLARAIYGDADAFCRIDMNTLSQEHYAAALTGAPPGYVGSKEGTTILDQEKIEGSRSLPGIVLFDELEKASNGVVLALMNVFDNGLLTVASGERTYSFRNALVFMSSNLGARELMALDDPRRGLVRRLLSPGKSRREHAHEVVMKCLLDRFPPEMVNRIDHVDTFNWIPKDKMPALVDVEIERLNRRLRKHELALDIGRALRDYLAAEGYDKQFGARGLRRSIRRNLEFPLAGFLLDGRPPTDVRSDSGLSVILADRRDGTVRFDYSE</sequence>
<dbReference type="InterPro" id="IPR003593">
    <property type="entry name" value="AAA+_ATPase"/>
</dbReference>
<evidence type="ECO:0000259" key="4">
    <source>
        <dbReference type="SMART" id="SM00382"/>
    </source>
</evidence>
<proteinExistence type="predicted"/>
<feature type="domain" description="AAA+ ATPase" evidence="4">
    <location>
        <begin position="105"/>
        <end position="252"/>
    </location>
</feature>
<dbReference type="SMART" id="SM00382">
    <property type="entry name" value="AAA"/>
    <property type="match status" value="1"/>
</dbReference>
<dbReference type="STRING" id="93684.SAMN05421853_12215"/>
<evidence type="ECO:0000313" key="7">
    <source>
        <dbReference type="Proteomes" id="UP000243106"/>
    </source>
</evidence>
<dbReference type="Proteomes" id="UP000243106">
    <property type="component" value="Unassembled WGS sequence"/>
</dbReference>
<dbReference type="GO" id="GO:0016887">
    <property type="term" value="F:ATP hydrolysis activity"/>
    <property type="evidence" value="ECO:0007669"/>
    <property type="project" value="InterPro"/>
</dbReference>
<protein>
    <submittedName>
        <fullName evidence="6">C-terminal, D2-small domain-containing protein, of ClpB protein</fullName>
    </submittedName>
</protein>
<dbReference type="InterPro" id="IPR027417">
    <property type="entry name" value="P-loop_NTPase"/>
</dbReference>
<evidence type="ECO:0000259" key="5">
    <source>
        <dbReference type="SMART" id="SM01086"/>
    </source>
</evidence>
<dbReference type="PANTHER" id="PTHR11638">
    <property type="entry name" value="ATP-DEPENDENT CLP PROTEASE"/>
    <property type="match status" value="1"/>
</dbReference>
<dbReference type="PANTHER" id="PTHR11638:SF18">
    <property type="entry name" value="HEAT SHOCK PROTEIN 104"/>
    <property type="match status" value="1"/>
</dbReference>
<keyword evidence="2" id="KW-0067">ATP-binding</keyword>
<evidence type="ECO:0000256" key="3">
    <source>
        <dbReference type="ARBA" id="ARBA00023186"/>
    </source>
</evidence>
<name>A0A1I6AK84_9RHOB</name>
<dbReference type="AlphaFoldDB" id="A0A1I6AK84"/>
<dbReference type="SUPFAM" id="SSF52540">
    <property type="entry name" value="P-loop containing nucleoside triphosphate hydrolases"/>
    <property type="match status" value="1"/>
</dbReference>
<gene>
    <name evidence="6" type="ORF">SAMN05421853_12215</name>
</gene>
<dbReference type="InterPro" id="IPR050130">
    <property type="entry name" value="ClpA_ClpB"/>
</dbReference>
<reference evidence="7" key="1">
    <citation type="submission" date="2016-10" db="EMBL/GenBank/DDBJ databases">
        <authorList>
            <person name="Varghese N."/>
            <person name="Submissions S."/>
        </authorList>
    </citation>
    <scope>NUCLEOTIDE SEQUENCE [LARGE SCALE GENOMIC DNA]</scope>
    <source>
        <strain evidence="7">JCM 10271</strain>
    </source>
</reference>
<dbReference type="InterPro" id="IPR003959">
    <property type="entry name" value="ATPase_AAA_core"/>
</dbReference>
<feature type="domain" description="Clp ATPase C-terminal" evidence="5">
    <location>
        <begin position="292"/>
        <end position="388"/>
    </location>
</feature>
<evidence type="ECO:0000256" key="1">
    <source>
        <dbReference type="ARBA" id="ARBA00022741"/>
    </source>
</evidence>
<accession>A0A1I6AK84</accession>
<dbReference type="GO" id="GO:0034605">
    <property type="term" value="P:cellular response to heat"/>
    <property type="evidence" value="ECO:0007669"/>
    <property type="project" value="TreeGrafter"/>
</dbReference>
<dbReference type="InterPro" id="IPR001270">
    <property type="entry name" value="ClpA/B"/>
</dbReference>
<dbReference type="EMBL" id="FOXV01000022">
    <property type="protein sequence ID" value="SFQ68907.1"/>
    <property type="molecule type" value="Genomic_DNA"/>
</dbReference>
<dbReference type="SMART" id="SM01086">
    <property type="entry name" value="ClpB_D2-small"/>
    <property type="match status" value="1"/>
</dbReference>
<dbReference type="PRINTS" id="PR00300">
    <property type="entry name" value="CLPPROTEASEA"/>
</dbReference>
<dbReference type="CDD" id="cd19499">
    <property type="entry name" value="RecA-like_ClpB_Hsp104-like"/>
    <property type="match status" value="1"/>
</dbReference>
<dbReference type="GO" id="GO:0005524">
    <property type="term" value="F:ATP binding"/>
    <property type="evidence" value="ECO:0007669"/>
    <property type="project" value="UniProtKB-KW"/>
</dbReference>
<dbReference type="Pfam" id="PF07724">
    <property type="entry name" value="AAA_2"/>
    <property type="match status" value="1"/>
</dbReference>
<keyword evidence="1" id="KW-0547">Nucleotide-binding</keyword>
<evidence type="ECO:0000256" key="2">
    <source>
        <dbReference type="ARBA" id="ARBA00022840"/>
    </source>
</evidence>
<evidence type="ECO:0000313" key="6">
    <source>
        <dbReference type="EMBL" id="SFQ68907.1"/>
    </source>
</evidence>
<dbReference type="InterPro" id="IPR019489">
    <property type="entry name" value="Clp_ATPase_C"/>
</dbReference>
<keyword evidence="7" id="KW-1185">Reference proteome</keyword>
<keyword evidence="3" id="KW-0143">Chaperone</keyword>
<dbReference type="Pfam" id="PF10431">
    <property type="entry name" value="ClpB_D2-small"/>
    <property type="match status" value="1"/>
</dbReference>
<organism evidence="6 7">
    <name type="scientific">Roseivivax halotolerans</name>
    <dbReference type="NCBI Taxonomy" id="93684"/>
    <lineage>
        <taxon>Bacteria</taxon>
        <taxon>Pseudomonadati</taxon>
        <taxon>Pseudomonadota</taxon>
        <taxon>Alphaproteobacteria</taxon>
        <taxon>Rhodobacterales</taxon>
        <taxon>Roseobacteraceae</taxon>
        <taxon>Roseivivax</taxon>
    </lineage>
</organism>